<dbReference type="NCBIfam" id="TIGR00229">
    <property type="entry name" value="sensory_box"/>
    <property type="match status" value="1"/>
</dbReference>
<evidence type="ECO:0000259" key="18">
    <source>
        <dbReference type="PROSITE" id="PS50113"/>
    </source>
</evidence>
<dbReference type="InterPro" id="IPR035965">
    <property type="entry name" value="PAS-like_dom_sf"/>
</dbReference>
<dbReference type="InterPro" id="IPR005467">
    <property type="entry name" value="His_kinase_dom"/>
</dbReference>
<evidence type="ECO:0000256" key="2">
    <source>
        <dbReference type="ARBA" id="ARBA00004141"/>
    </source>
</evidence>
<feature type="domain" description="PAS" evidence="17">
    <location>
        <begin position="123"/>
        <end position="164"/>
    </location>
</feature>
<dbReference type="Gene3D" id="3.30.450.20">
    <property type="entry name" value="PAS domain"/>
    <property type="match status" value="1"/>
</dbReference>
<evidence type="ECO:0000256" key="4">
    <source>
        <dbReference type="ARBA" id="ARBA00022553"/>
    </source>
</evidence>
<keyword evidence="7" id="KW-0547">Nucleotide-binding</keyword>
<keyword evidence="9" id="KW-0067">ATP-binding</keyword>
<evidence type="ECO:0000256" key="8">
    <source>
        <dbReference type="ARBA" id="ARBA00022777"/>
    </source>
</evidence>
<dbReference type="InterPro" id="IPR009875">
    <property type="entry name" value="PilZ_domain"/>
</dbReference>
<dbReference type="Pfam" id="PF07238">
    <property type="entry name" value="PilZ"/>
    <property type="match status" value="1"/>
</dbReference>
<dbReference type="SMART" id="SM00448">
    <property type="entry name" value="REC"/>
    <property type="match status" value="1"/>
</dbReference>
<dbReference type="InterPro" id="IPR036890">
    <property type="entry name" value="HATPase_C_sf"/>
</dbReference>
<keyword evidence="12 14" id="KW-0472">Membrane</keyword>
<reference evidence="20" key="1">
    <citation type="submission" date="2018-02" db="EMBL/GenBank/DDBJ databases">
        <authorList>
            <person name="Hausmann B."/>
        </authorList>
    </citation>
    <scope>NUCLEOTIDE SEQUENCE [LARGE SCALE GENOMIC DNA]</scope>
    <source>
        <strain evidence="20">Peat soil MAG SbA1</strain>
    </source>
</reference>
<dbReference type="AlphaFoldDB" id="A0A2U3L669"/>
<dbReference type="Gene3D" id="3.30.565.10">
    <property type="entry name" value="Histidine kinase-like ATPase, C-terminal domain"/>
    <property type="match status" value="1"/>
</dbReference>
<dbReference type="Pfam" id="PF13493">
    <property type="entry name" value="DUF4118"/>
    <property type="match status" value="1"/>
</dbReference>
<dbReference type="PROSITE" id="PS50109">
    <property type="entry name" value="HIS_KIN"/>
    <property type="match status" value="1"/>
</dbReference>
<dbReference type="GO" id="GO:0000155">
    <property type="term" value="F:phosphorelay sensor kinase activity"/>
    <property type="evidence" value="ECO:0007669"/>
    <property type="project" value="InterPro"/>
</dbReference>
<dbReference type="GO" id="GO:0035438">
    <property type="term" value="F:cyclic-di-GMP binding"/>
    <property type="evidence" value="ECO:0007669"/>
    <property type="project" value="InterPro"/>
</dbReference>
<dbReference type="InterPro" id="IPR038318">
    <property type="entry name" value="KdpD_sf"/>
</dbReference>
<evidence type="ECO:0000313" key="20">
    <source>
        <dbReference type="Proteomes" id="UP000238701"/>
    </source>
</evidence>
<evidence type="ECO:0000256" key="6">
    <source>
        <dbReference type="ARBA" id="ARBA00022692"/>
    </source>
</evidence>
<dbReference type="PROSITE" id="PS50113">
    <property type="entry name" value="PAC"/>
    <property type="match status" value="1"/>
</dbReference>
<dbReference type="Pfam" id="PF02518">
    <property type="entry name" value="HATPase_c"/>
    <property type="match status" value="1"/>
</dbReference>
<keyword evidence="5 19" id="KW-0808">Transferase</keyword>
<feature type="transmembrane region" description="Helical" evidence="14">
    <location>
        <begin position="20"/>
        <end position="38"/>
    </location>
</feature>
<dbReference type="Pfam" id="PF13426">
    <property type="entry name" value="PAS_9"/>
    <property type="match status" value="1"/>
</dbReference>
<keyword evidence="4 13" id="KW-0597">Phosphoprotein</keyword>
<dbReference type="PRINTS" id="PR00344">
    <property type="entry name" value="BCTRLSENSOR"/>
</dbReference>
<evidence type="ECO:0000256" key="1">
    <source>
        <dbReference type="ARBA" id="ARBA00000085"/>
    </source>
</evidence>
<evidence type="ECO:0000256" key="14">
    <source>
        <dbReference type="SAM" id="Phobius"/>
    </source>
</evidence>
<feature type="transmembrane region" description="Helical" evidence="14">
    <location>
        <begin position="45"/>
        <end position="61"/>
    </location>
</feature>
<keyword evidence="11" id="KW-0902">Two-component regulatory system</keyword>
<evidence type="ECO:0000256" key="3">
    <source>
        <dbReference type="ARBA" id="ARBA00012438"/>
    </source>
</evidence>
<evidence type="ECO:0000256" key="13">
    <source>
        <dbReference type="PROSITE-ProRule" id="PRU00169"/>
    </source>
</evidence>
<dbReference type="InterPro" id="IPR011006">
    <property type="entry name" value="CheY-like_superfamily"/>
</dbReference>
<name>A0A2U3L669_9BACT</name>
<keyword evidence="10 14" id="KW-1133">Transmembrane helix</keyword>
<evidence type="ECO:0000259" key="15">
    <source>
        <dbReference type="PROSITE" id="PS50109"/>
    </source>
</evidence>
<dbReference type="SUPFAM" id="SSF52172">
    <property type="entry name" value="CheY-like"/>
    <property type="match status" value="1"/>
</dbReference>
<dbReference type="PROSITE" id="PS50110">
    <property type="entry name" value="RESPONSE_REGULATORY"/>
    <property type="match status" value="1"/>
</dbReference>
<sequence length="756" mass="82531">MRVTLPLLHIPPARAPILRYGVAVLSTALALIPTILLADVSESRLALFAVAVMVSAWYGGWKPGLVATSFALTVSAYFALAGQHTAAQERTAIIRLSLFFFVAMLICWLNGALRAVQENLRRSELNFRSLVTNAPYGICRCDATGKIIDANPAFLELLGYSSPENLIGRHIHGFCSDADQWFTLADFLRSSAPFKGLTAEWKRQDGTSTGVRVSGRSVSNGREGGVVFELFVEDITERRILEQQLRQSQKMEAVGRLAGGIAHDFNNLLMVISGYSEFLIERLADAPELRAPAQEIASAAERASSLTRQLLAFSRKQMLAPKIVHLNDIVTENLKMLTRMIGEDVDLVMHPGANLWAVRADAGQIEQVIMNLAVNARDAMPSGGKLTIETFNATLDEDYSRLHAPLRPGDYAMLAISDTGAGMDADTQSHIFEPFFTTKGQKGTGLGLSTVYGIVKQSGGYIWVYSEVGRGTTFKIYLPRVAAVGEPAAVQPAAAIEALKVEPGTETILLVEDEANLRYLARQFLEKQGYKVIDAADGAVAMQIAVAHEGVIHLLLTDVIMPGMNGRELAQRISEIRPNVKVLYMSGYTENVVGHNGMLDAGVRLLQKPFSLRNLKSKVREVLDARPALEVAMPTPPAEPRAALPVGGPKSTRAQRFQLQLPLRYRRLGETQWHLGTTENISRSGMLFQADELLPPSVQLEINLVLPAEIAGLAATEVVCRGEVVRTIEPHGETLSPALAARILQYHFQHGPLPRA</sequence>
<dbReference type="EC" id="2.7.13.3" evidence="3"/>
<dbReference type="Pfam" id="PF00512">
    <property type="entry name" value="HisKA"/>
    <property type="match status" value="1"/>
</dbReference>
<dbReference type="InterPro" id="IPR004358">
    <property type="entry name" value="Sig_transdc_His_kin-like_C"/>
</dbReference>
<feature type="domain" description="PAC" evidence="18">
    <location>
        <begin position="195"/>
        <end position="247"/>
    </location>
</feature>
<feature type="domain" description="Response regulatory" evidence="16">
    <location>
        <begin position="507"/>
        <end position="623"/>
    </location>
</feature>
<evidence type="ECO:0000259" key="16">
    <source>
        <dbReference type="PROSITE" id="PS50110"/>
    </source>
</evidence>
<dbReference type="Proteomes" id="UP000238701">
    <property type="component" value="Unassembled WGS sequence"/>
</dbReference>
<dbReference type="GO" id="GO:0016020">
    <property type="term" value="C:membrane"/>
    <property type="evidence" value="ECO:0007669"/>
    <property type="project" value="UniProtKB-SubCell"/>
</dbReference>
<dbReference type="SMART" id="SM00388">
    <property type="entry name" value="HisKA"/>
    <property type="match status" value="1"/>
</dbReference>
<feature type="transmembrane region" description="Helical" evidence="14">
    <location>
        <begin position="67"/>
        <end position="86"/>
    </location>
</feature>
<dbReference type="InterPro" id="IPR000014">
    <property type="entry name" value="PAS"/>
</dbReference>
<dbReference type="InterPro" id="IPR000700">
    <property type="entry name" value="PAS-assoc_C"/>
</dbReference>
<dbReference type="PROSITE" id="PS50112">
    <property type="entry name" value="PAS"/>
    <property type="match status" value="1"/>
</dbReference>
<evidence type="ECO:0000256" key="7">
    <source>
        <dbReference type="ARBA" id="ARBA00022741"/>
    </source>
</evidence>
<dbReference type="SMART" id="SM00091">
    <property type="entry name" value="PAS"/>
    <property type="match status" value="1"/>
</dbReference>
<evidence type="ECO:0000256" key="12">
    <source>
        <dbReference type="ARBA" id="ARBA00023136"/>
    </source>
</evidence>
<dbReference type="InterPro" id="IPR036097">
    <property type="entry name" value="HisK_dim/P_sf"/>
</dbReference>
<evidence type="ECO:0000256" key="11">
    <source>
        <dbReference type="ARBA" id="ARBA00023012"/>
    </source>
</evidence>
<evidence type="ECO:0000256" key="5">
    <source>
        <dbReference type="ARBA" id="ARBA00022679"/>
    </source>
</evidence>
<dbReference type="InterPro" id="IPR003661">
    <property type="entry name" value="HisK_dim/P_dom"/>
</dbReference>
<dbReference type="Pfam" id="PF00072">
    <property type="entry name" value="Response_reg"/>
    <property type="match status" value="1"/>
</dbReference>
<dbReference type="SUPFAM" id="SSF55785">
    <property type="entry name" value="PYP-like sensor domain (PAS domain)"/>
    <property type="match status" value="1"/>
</dbReference>
<evidence type="ECO:0000313" key="19">
    <source>
        <dbReference type="EMBL" id="SPF47415.1"/>
    </source>
</evidence>
<dbReference type="PANTHER" id="PTHR43065">
    <property type="entry name" value="SENSOR HISTIDINE KINASE"/>
    <property type="match status" value="1"/>
</dbReference>
<dbReference type="CDD" id="cd00082">
    <property type="entry name" value="HisKA"/>
    <property type="match status" value="1"/>
</dbReference>
<dbReference type="SUPFAM" id="SSF47384">
    <property type="entry name" value="Homodimeric domain of signal transducing histidine kinase"/>
    <property type="match status" value="1"/>
</dbReference>
<organism evidence="19 20">
    <name type="scientific">Candidatus Sulfotelmatobacter kueseliae</name>
    <dbReference type="NCBI Taxonomy" id="2042962"/>
    <lineage>
        <taxon>Bacteria</taxon>
        <taxon>Pseudomonadati</taxon>
        <taxon>Acidobacteriota</taxon>
        <taxon>Terriglobia</taxon>
        <taxon>Terriglobales</taxon>
        <taxon>Candidatus Korobacteraceae</taxon>
        <taxon>Candidatus Sulfotelmatobacter</taxon>
    </lineage>
</organism>
<feature type="domain" description="Histidine kinase" evidence="15">
    <location>
        <begin position="260"/>
        <end position="482"/>
    </location>
</feature>
<feature type="transmembrane region" description="Helical" evidence="14">
    <location>
        <begin position="93"/>
        <end position="113"/>
    </location>
</feature>
<dbReference type="SUPFAM" id="SSF55874">
    <property type="entry name" value="ATPase domain of HSP90 chaperone/DNA topoisomerase II/histidine kinase"/>
    <property type="match status" value="1"/>
</dbReference>
<dbReference type="GO" id="GO:0005524">
    <property type="term" value="F:ATP binding"/>
    <property type="evidence" value="ECO:0007669"/>
    <property type="project" value="UniProtKB-KW"/>
</dbReference>
<dbReference type="EMBL" id="OMOD01000171">
    <property type="protein sequence ID" value="SPF47415.1"/>
    <property type="molecule type" value="Genomic_DNA"/>
</dbReference>
<dbReference type="InterPro" id="IPR025201">
    <property type="entry name" value="KdpD_TM"/>
</dbReference>
<dbReference type="Gene3D" id="3.40.50.2300">
    <property type="match status" value="1"/>
</dbReference>
<dbReference type="PANTHER" id="PTHR43065:SF42">
    <property type="entry name" value="TWO-COMPONENT SENSOR PPRA"/>
    <property type="match status" value="1"/>
</dbReference>
<keyword evidence="8 19" id="KW-0418">Kinase</keyword>
<gene>
    <name evidence="19" type="ORF">SBA1_740029</name>
</gene>
<comment type="catalytic activity">
    <reaction evidence="1">
        <text>ATP + protein L-histidine = ADP + protein N-phospho-L-histidine.</text>
        <dbReference type="EC" id="2.7.13.3"/>
    </reaction>
</comment>
<dbReference type="Gene3D" id="1.10.287.130">
    <property type="match status" value="1"/>
</dbReference>
<comment type="subcellular location">
    <subcellularLocation>
        <location evidence="2">Membrane</location>
        <topology evidence="2">Multi-pass membrane protein</topology>
    </subcellularLocation>
</comment>
<dbReference type="InterPro" id="IPR001789">
    <property type="entry name" value="Sig_transdc_resp-reg_receiver"/>
</dbReference>
<dbReference type="InterPro" id="IPR003594">
    <property type="entry name" value="HATPase_dom"/>
</dbReference>
<evidence type="ECO:0000256" key="9">
    <source>
        <dbReference type="ARBA" id="ARBA00022840"/>
    </source>
</evidence>
<evidence type="ECO:0000256" key="10">
    <source>
        <dbReference type="ARBA" id="ARBA00022989"/>
    </source>
</evidence>
<dbReference type="Gene3D" id="1.20.120.620">
    <property type="entry name" value="Backbone structure of the membrane domain of e. Coli histidine kinase receptor kdpd"/>
    <property type="match status" value="1"/>
</dbReference>
<keyword evidence="6 14" id="KW-0812">Transmembrane</keyword>
<protein>
    <recommendedName>
        <fullName evidence="3">histidine kinase</fullName>
        <ecNumber evidence="3">2.7.13.3</ecNumber>
    </recommendedName>
</protein>
<feature type="modified residue" description="4-aspartylphosphate" evidence="13">
    <location>
        <position position="558"/>
    </location>
</feature>
<accession>A0A2U3L669</accession>
<proteinExistence type="predicted"/>
<dbReference type="OrthoDB" id="9761183at2"/>
<dbReference type="CDD" id="cd00130">
    <property type="entry name" value="PAS"/>
    <property type="match status" value="1"/>
</dbReference>
<dbReference type="SMART" id="SM00387">
    <property type="entry name" value="HATPase_c"/>
    <property type="match status" value="1"/>
</dbReference>
<evidence type="ECO:0000259" key="17">
    <source>
        <dbReference type="PROSITE" id="PS50112"/>
    </source>
</evidence>